<dbReference type="Proteomes" id="UP000177583">
    <property type="component" value="Unassembled WGS sequence"/>
</dbReference>
<evidence type="ECO:0000313" key="2">
    <source>
        <dbReference type="EMBL" id="OGH04890.1"/>
    </source>
</evidence>
<gene>
    <name evidence="2" type="ORF">A2557_07890</name>
</gene>
<dbReference type="Pfam" id="PF12146">
    <property type="entry name" value="Hydrolase_4"/>
    <property type="match status" value="1"/>
</dbReference>
<evidence type="ECO:0000313" key="3">
    <source>
        <dbReference type="Proteomes" id="UP000177583"/>
    </source>
</evidence>
<comment type="caution">
    <text evidence="2">The sequence shown here is derived from an EMBL/GenBank/DDBJ whole genome shotgun (WGS) entry which is preliminary data.</text>
</comment>
<dbReference type="PRINTS" id="PR00111">
    <property type="entry name" value="ABHYDROLASE"/>
</dbReference>
<organism evidence="2 3">
    <name type="scientific">Candidatus Lambdaproteobacteria bacterium RIFOXYD2_FULL_56_26</name>
    <dbReference type="NCBI Taxonomy" id="1817773"/>
    <lineage>
        <taxon>Bacteria</taxon>
        <taxon>Pseudomonadati</taxon>
        <taxon>Pseudomonadota</taxon>
        <taxon>Candidatus Lambdaproteobacteria</taxon>
    </lineage>
</organism>
<evidence type="ECO:0000259" key="1">
    <source>
        <dbReference type="Pfam" id="PF12146"/>
    </source>
</evidence>
<reference evidence="2 3" key="1">
    <citation type="journal article" date="2016" name="Nat. Commun.">
        <title>Thousands of microbial genomes shed light on interconnected biogeochemical processes in an aquifer system.</title>
        <authorList>
            <person name="Anantharaman K."/>
            <person name="Brown C.T."/>
            <person name="Hug L.A."/>
            <person name="Sharon I."/>
            <person name="Castelle C.J."/>
            <person name="Probst A.J."/>
            <person name="Thomas B.C."/>
            <person name="Singh A."/>
            <person name="Wilkins M.J."/>
            <person name="Karaoz U."/>
            <person name="Brodie E.L."/>
            <person name="Williams K.H."/>
            <person name="Hubbard S.S."/>
            <person name="Banfield J.F."/>
        </authorList>
    </citation>
    <scope>NUCLEOTIDE SEQUENCE [LARGE SCALE GENOMIC DNA]</scope>
</reference>
<dbReference type="InterPro" id="IPR000073">
    <property type="entry name" value="AB_hydrolase_1"/>
</dbReference>
<sequence length="269" mass="30366">MIDPQGRAVPHATWPASSPKGQVYLLHGYAEHYRRYHRFAQNLALAGFTVHAFDLPGHGLAGGKRGHIDRFQEYIDQLHWFIQTNPEHLADKPLFVMGHSMGGLISAHLCIQQPEFAKGLILSSPLTGFDPAFSAVMGLVARFLGRHDKSRLIPKPLDATDLTQIKARWPEYTSDPLRLNTLSPALFLGMIEWSKLLHQKAKSLTLPLLVFSSRTDKVVSPEKLLAFFYRAKSKDKELVAYADCGHEILQDRPELEMTSKILAWLEKHL</sequence>
<name>A0A1F6H3L0_9PROT</name>
<dbReference type="InterPro" id="IPR029058">
    <property type="entry name" value="AB_hydrolase_fold"/>
</dbReference>
<dbReference type="SUPFAM" id="SSF53474">
    <property type="entry name" value="alpha/beta-Hydrolases"/>
    <property type="match status" value="1"/>
</dbReference>
<proteinExistence type="predicted"/>
<dbReference type="AlphaFoldDB" id="A0A1F6H3L0"/>
<protein>
    <recommendedName>
        <fullName evidence="1">Serine aminopeptidase S33 domain-containing protein</fullName>
    </recommendedName>
</protein>
<accession>A0A1F6H3L0</accession>
<dbReference type="PANTHER" id="PTHR11614">
    <property type="entry name" value="PHOSPHOLIPASE-RELATED"/>
    <property type="match status" value="1"/>
</dbReference>
<dbReference type="InterPro" id="IPR051044">
    <property type="entry name" value="MAG_DAG_Lipase"/>
</dbReference>
<feature type="domain" description="Serine aminopeptidase S33" evidence="1">
    <location>
        <begin position="18"/>
        <end position="252"/>
    </location>
</feature>
<dbReference type="InterPro" id="IPR022742">
    <property type="entry name" value="Hydrolase_4"/>
</dbReference>
<dbReference type="EMBL" id="MFNF01000001">
    <property type="protein sequence ID" value="OGH04890.1"/>
    <property type="molecule type" value="Genomic_DNA"/>
</dbReference>
<dbReference type="Gene3D" id="3.40.50.1820">
    <property type="entry name" value="alpha/beta hydrolase"/>
    <property type="match status" value="1"/>
</dbReference>